<gene>
    <name evidence="4" type="ORF">F2Q70_00020381</name>
</gene>
<protein>
    <recommendedName>
        <fullName evidence="3">Knottins-like domain-containing protein</fullName>
    </recommendedName>
</protein>
<evidence type="ECO:0000259" key="3">
    <source>
        <dbReference type="Pfam" id="PF00304"/>
    </source>
</evidence>
<dbReference type="AlphaFoldDB" id="A0A8S9GJW9"/>
<comment type="caution">
    <text evidence="4">The sequence shown here is derived from an EMBL/GenBank/DDBJ whole genome shotgun (WGS) entry which is preliminary data.</text>
</comment>
<dbReference type="InterPro" id="IPR036574">
    <property type="entry name" value="Scorpion_toxin-like_sf"/>
</dbReference>
<evidence type="ECO:0000256" key="1">
    <source>
        <dbReference type="ARBA" id="ARBA00022529"/>
    </source>
</evidence>
<reference evidence="4" key="1">
    <citation type="submission" date="2019-12" db="EMBL/GenBank/DDBJ databases">
        <title>Genome sequencing and annotation of Brassica cretica.</title>
        <authorList>
            <person name="Studholme D.J."/>
            <person name="Sarris P.F."/>
        </authorList>
    </citation>
    <scope>NUCLEOTIDE SEQUENCE</scope>
    <source>
        <strain evidence="4">PFS-102/07</strain>
        <tissue evidence="4">Leaf</tissue>
    </source>
</reference>
<evidence type="ECO:0000313" key="4">
    <source>
        <dbReference type="EMBL" id="KAF2545839.1"/>
    </source>
</evidence>
<dbReference type="InterPro" id="IPR003614">
    <property type="entry name" value="Knottins"/>
</dbReference>
<accession>A0A8S9GJW9</accession>
<keyword evidence="1" id="KW-0929">Antimicrobial</keyword>
<feature type="domain" description="Knottins-like" evidence="3">
    <location>
        <begin position="1"/>
        <end position="37"/>
    </location>
</feature>
<sequence>MCEAKSINFKGMCLKWKNCKHVCISEGFPEVVQGICPQMCLQEALLVELKFI</sequence>
<keyword evidence="2" id="KW-0295">Fungicide</keyword>
<proteinExistence type="predicted"/>
<dbReference type="Pfam" id="PF00304">
    <property type="entry name" value="Gamma-thionin"/>
    <property type="match status" value="1"/>
</dbReference>
<dbReference type="EMBL" id="QGKY02001925">
    <property type="protein sequence ID" value="KAF2545839.1"/>
    <property type="molecule type" value="Genomic_DNA"/>
</dbReference>
<dbReference type="Gene3D" id="3.30.30.10">
    <property type="entry name" value="Knottin, scorpion toxin-like"/>
    <property type="match status" value="1"/>
</dbReference>
<evidence type="ECO:0000256" key="2">
    <source>
        <dbReference type="ARBA" id="ARBA00022577"/>
    </source>
</evidence>
<organism evidence="4">
    <name type="scientific">Brassica cretica</name>
    <name type="common">Mustard</name>
    <dbReference type="NCBI Taxonomy" id="69181"/>
    <lineage>
        <taxon>Eukaryota</taxon>
        <taxon>Viridiplantae</taxon>
        <taxon>Streptophyta</taxon>
        <taxon>Embryophyta</taxon>
        <taxon>Tracheophyta</taxon>
        <taxon>Spermatophyta</taxon>
        <taxon>Magnoliopsida</taxon>
        <taxon>eudicotyledons</taxon>
        <taxon>Gunneridae</taxon>
        <taxon>Pentapetalae</taxon>
        <taxon>rosids</taxon>
        <taxon>malvids</taxon>
        <taxon>Brassicales</taxon>
        <taxon>Brassicaceae</taxon>
        <taxon>Brassiceae</taxon>
        <taxon>Brassica</taxon>
    </lineage>
</organism>
<dbReference type="SUPFAM" id="SSF57095">
    <property type="entry name" value="Scorpion toxin-like"/>
    <property type="match status" value="1"/>
</dbReference>
<name>A0A8S9GJW9_BRACR</name>